<organism evidence="3 4">
    <name type="scientific">Fusarium solani</name>
    <name type="common">Filamentous fungus</name>
    <dbReference type="NCBI Taxonomy" id="169388"/>
    <lineage>
        <taxon>Eukaryota</taxon>
        <taxon>Fungi</taxon>
        <taxon>Dikarya</taxon>
        <taxon>Ascomycota</taxon>
        <taxon>Pezizomycotina</taxon>
        <taxon>Sordariomycetes</taxon>
        <taxon>Hypocreomycetidae</taxon>
        <taxon>Hypocreales</taxon>
        <taxon>Nectriaceae</taxon>
        <taxon>Fusarium</taxon>
        <taxon>Fusarium solani species complex</taxon>
    </lineage>
</organism>
<feature type="compositionally biased region" description="Polar residues" evidence="1">
    <location>
        <begin position="550"/>
        <end position="568"/>
    </location>
</feature>
<comment type="caution">
    <text evidence="3">The sequence shown here is derived from an EMBL/GenBank/DDBJ whole genome shotgun (WGS) entry which is preliminary data.</text>
</comment>
<dbReference type="AlphaFoldDB" id="A0A9P9RDI3"/>
<feature type="compositionally biased region" description="Polar residues" evidence="1">
    <location>
        <begin position="371"/>
        <end position="380"/>
    </location>
</feature>
<keyword evidence="2" id="KW-0812">Transmembrane</keyword>
<feature type="region of interest" description="Disordered" evidence="1">
    <location>
        <begin position="550"/>
        <end position="570"/>
    </location>
</feature>
<keyword evidence="2" id="KW-0472">Membrane</keyword>
<reference evidence="3" key="1">
    <citation type="journal article" date="2021" name="Nat. Commun.">
        <title>Genetic determinants of endophytism in the Arabidopsis root mycobiome.</title>
        <authorList>
            <person name="Mesny F."/>
            <person name="Miyauchi S."/>
            <person name="Thiergart T."/>
            <person name="Pickel B."/>
            <person name="Atanasova L."/>
            <person name="Karlsson M."/>
            <person name="Huettel B."/>
            <person name="Barry K.W."/>
            <person name="Haridas S."/>
            <person name="Chen C."/>
            <person name="Bauer D."/>
            <person name="Andreopoulos W."/>
            <person name="Pangilinan J."/>
            <person name="LaButti K."/>
            <person name="Riley R."/>
            <person name="Lipzen A."/>
            <person name="Clum A."/>
            <person name="Drula E."/>
            <person name="Henrissat B."/>
            <person name="Kohler A."/>
            <person name="Grigoriev I.V."/>
            <person name="Martin F.M."/>
            <person name="Hacquard S."/>
        </authorList>
    </citation>
    <scope>NUCLEOTIDE SEQUENCE</scope>
    <source>
        <strain evidence="3">FSSC 5 MPI-SDFR-AT-0091</strain>
    </source>
</reference>
<feature type="transmembrane region" description="Helical" evidence="2">
    <location>
        <begin position="791"/>
        <end position="812"/>
    </location>
</feature>
<feature type="region of interest" description="Disordered" evidence="1">
    <location>
        <begin position="594"/>
        <end position="614"/>
    </location>
</feature>
<feature type="compositionally biased region" description="Polar residues" evidence="1">
    <location>
        <begin position="289"/>
        <end position="302"/>
    </location>
</feature>
<gene>
    <name evidence="3" type="ORF">B0J15DRAFT_557651</name>
</gene>
<keyword evidence="2" id="KW-1133">Transmembrane helix</keyword>
<feature type="region of interest" description="Disordered" evidence="1">
    <location>
        <begin position="1"/>
        <end position="31"/>
    </location>
</feature>
<protein>
    <submittedName>
        <fullName evidence="3">Uncharacterized protein</fullName>
    </submittedName>
</protein>
<keyword evidence="4" id="KW-1185">Reference proteome</keyword>
<feature type="compositionally biased region" description="Polar residues" evidence="1">
    <location>
        <begin position="124"/>
        <end position="134"/>
    </location>
</feature>
<feature type="region of interest" description="Disordered" evidence="1">
    <location>
        <begin position="244"/>
        <end position="335"/>
    </location>
</feature>
<evidence type="ECO:0000256" key="2">
    <source>
        <dbReference type="SAM" id="Phobius"/>
    </source>
</evidence>
<evidence type="ECO:0000313" key="3">
    <source>
        <dbReference type="EMBL" id="KAH7275601.1"/>
    </source>
</evidence>
<dbReference type="Proteomes" id="UP000736672">
    <property type="component" value="Unassembled WGS sequence"/>
</dbReference>
<feature type="compositionally biased region" description="Basic and acidic residues" evidence="1">
    <location>
        <begin position="1"/>
        <end position="15"/>
    </location>
</feature>
<proteinExistence type="predicted"/>
<feature type="compositionally biased region" description="Polar residues" evidence="1">
    <location>
        <begin position="197"/>
        <end position="219"/>
    </location>
</feature>
<feature type="region of interest" description="Disordered" evidence="1">
    <location>
        <begin position="367"/>
        <end position="397"/>
    </location>
</feature>
<name>A0A9P9RDI3_FUSSL</name>
<sequence length="848" mass="94426">MARDDVGTMESKKAPESAAITEPHTSAVSVKKPPILLLEDMEAREKARELRRSLKESGDWLGVQGCNPHTGVPDASSSESGGDTMRVVRELQGLSKMNLSEATRQEIESHIEQIAQEQHDNRNQRLTKQQQAAASVTGRWRRKTHQWLSTQEPVLSPIAQSQRSESVFSRKRQPHVNGGMAEQQELVDLGTPEGRSPSRQWPKTSGSPQRSFSDSSDTVVRTPHQLRLGDLSPTALELFENGIIFDEPSEPGPNDGSPLRANLSRSQHVTERRGGFPETKNPRGDKTATVANDSQTTEQQGQRQKRVVMPFLGRGPQAEADSGGVQKVPKTRSSASLPGLSKIVNPLPLNHSFSLASSKSMLDEFIHRRNPPSQSPVRDSTTNHHKKSAILQTPSNPISPQLAGALADESHCQRQVKDSPCRLPTVQRLDWIPETTARSETRFLDYDESTKTSDSDLLSYPQTPKREEVVGTGLRDQLMTMEEIQADVNTLRKKLALVDQPSLTTLKSKDDSNGIRTWAQDAMRDITNKGNEVKRTCASTRITTTTGYAQTMSTSHPKPDYDSQTGLQQRRKANRTIQKLRGLGTTPGALEISQENRGRSTWPRSGSATETRAIDTISRYQELTERYPELPPEICVSSKEPEPTSEVPAASLQYSSLSTSTSTMELGDMGNTTAADTLQEDKTCKSPQYLLRQRLEHGTEANNQTMDLAVHVPGSFPTRLNAEDGIADPSSNGYGKDGRRGLWDAIKEVSNAVKGCCVWVLKLYWRTVQPVFNSRSEYWERTGQANNWRDLARFALAFPLIFSMVVLMMWIMEFTTIMKRCMNEYEDERMECLVVGTLAMFRRSLTGV</sequence>
<dbReference type="OrthoDB" id="3439820at2759"/>
<accession>A0A9P9RDI3</accession>
<feature type="compositionally biased region" description="Basic and acidic residues" evidence="1">
    <location>
        <begin position="268"/>
        <end position="286"/>
    </location>
</feature>
<evidence type="ECO:0000313" key="4">
    <source>
        <dbReference type="Proteomes" id="UP000736672"/>
    </source>
</evidence>
<evidence type="ECO:0000256" key="1">
    <source>
        <dbReference type="SAM" id="MobiDB-lite"/>
    </source>
</evidence>
<feature type="compositionally biased region" description="Polar residues" evidence="1">
    <location>
        <begin position="146"/>
        <end position="167"/>
    </location>
</feature>
<feature type="region of interest" description="Disordered" evidence="1">
    <location>
        <begin position="59"/>
        <end position="83"/>
    </location>
</feature>
<dbReference type="EMBL" id="JAGTJS010000001">
    <property type="protein sequence ID" value="KAH7275601.1"/>
    <property type="molecule type" value="Genomic_DNA"/>
</dbReference>
<feature type="region of interest" description="Disordered" evidence="1">
    <location>
        <begin position="120"/>
        <end position="228"/>
    </location>
</feature>